<dbReference type="PROSITE" id="PS00194">
    <property type="entry name" value="THIOREDOXIN_1"/>
    <property type="match status" value="2"/>
</dbReference>
<dbReference type="PROSITE" id="PS51352">
    <property type="entry name" value="THIOREDOXIN_2"/>
    <property type="match status" value="2"/>
</dbReference>
<dbReference type="Pfam" id="PF26640">
    <property type="entry name" value="DUF8212"/>
    <property type="match status" value="1"/>
</dbReference>
<sequence>MFRLNQLLTAGLAALSTVSAGSVLDLTPKNFDKEILKSGKPALVEFFAPWCGHCKNLAPIYEELAGSFEFAKDKVTIAKVDADEHKELGKKYEIQGFPTLKWFDGTGKSKPEDYSSGRDLESLTAFITEKTGVKPKKPKSAASQVEMLTDTTFDEKVGKDQDAIVAFTAPWCGHCKSLAPTWEKVAQDFAAEPSVLIAKVDAEAPNAKATAQRFGVKSYPTIFYFPKGSQEQVAYSGGRSEEALVDFMNEKAGTFRAPGGTLNALAGIIPSLNDAVKALQDGGEKAYKELYAQAGKLQGKYAEYYTKVAKKAEANKEYIEKEITRISNLISKGNLAPEKLDDLTSRRNILSVFQAPDAAEETEKSEFAAHGFQSPSLQDSIGEGGIDQQDRRTKLLINAELNFSDFRRNQAENARTIAMWLLNVKTWMLKQITNERDWAQKYAILSHTWTDDEVDFRDIKNNLKAATQKKGYAKIKYACRQADKDGLKYVWIDTCCIDKSSSAELSQAINSMYKWYTNAKLCYAYLSDVKVTGSRTSADDETRKLLQGSRWFTRSWTLQELIAPDQVMFFAHAWQPIGTKHEMVDLLSSITSIDPEVLQDRQCLHSVSVARRMSWAAHRESSREEDQAYSLLGIFDVHMPMLYGEGEKAFTRLQEEIVRTSLDHSVFAWETWPDVPAGTLFSPSPYGFRDAAKIESWTVPERDESFELSNKGLRITLPALRRGNELRAVLNCRYSDQFMRPIALRLEALPARSITPAKSSPTTVCHMKLAHFDKGRRSHLTTLDVNELHSTKWLDLVVAKEKPTAFGRQLSQKIMIHGSPSYNDFDLIDPQPPNSFNSKDLVMSLKVLESGGTETGRIIIADRQDNILTLAFAQTFEHNSAILRYCLVSHAECDEPRRAAQVLLTSLASPAVAEAGITGGRKVSAKCQNMYVMGEEVRLITLAAATSDTAVVVSNHELVSGCKVISACTAACHNAVGAIMCRFFLGCVEAAFFPGCLLFLSRWYTRAEMQLRVTLINAGNLAAQAFGGLIAAGILGDMEGVRGIRAWRWLFIIEGVLTVGVAFIAYPILPDYPGTTRWLSARQSSIAHTRLAKDVGIVDSDASMTAFQGLKLALVDPKV</sequence>
<comment type="caution">
    <text evidence="14">The sequence shown here is derived from an EMBL/GenBank/DDBJ whole genome shotgun (WGS) entry which is preliminary data.</text>
</comment>
<feature type="chain" id="PRO_5007807066" description="protein disulfide-isomerase" evidence="12">
    <location>
        <begin position="21"/>
        <end position="1119"/>
    </location>
</feature>
<dbReference type="SUPFAM" id="SSF52833">
    <property type="entry name" value="Thioredoxin-like"/>
    <property type="match status" value="2"/>
</dbReference>
<dbReference type="InterPro" id="IPR036249">
    <property type="entry name" value="Thioredoxin-like_sf"/>
</dbReference>
<dbReference type="InterPro" id="IPR011679">
    <property type="entry name" value="ERp29_C"/>
</dbReference>
<dbReference type="OrthoDB" id="10264505at2759"/>
<dbReference type="PANTHER" id="PTHR10622">
    <property type="entry name" value="HET DOMAIN-CONTAINING PROTEIN"/>
    <property type="match status" value="1"/>
</dbReference>
<dbReference type="Pfam" id="PF07690">
    <property type="entry name" value="MFS_1"/>
    <property type="match status" value="1"/>
</dbReference>
<feature type="domain" description="Thioredoxin" evidence="13">
    <location>
        <begin position="4"/>
        <end position="132"/>
    </location>
</feature>
<dbReference type="CDD" id="cd00238">
    <property type="entry name" value="ERp29c"/>
    <property type="match status" value="1"/>
</dbReference>
<dbReference type="AlphaFoldDB" id="A0A139HXM1"/>
<evidence type="ECO:0000256" key="4">
    <source>
        <dbReference type="ARBA" id="ARBA00012723"/>
    </source>
</evidence>
<evidence type="ECO:0000256" key="7">
    <source>
        <dbReference type="ARBA" id="ARBA00023157"/>
    </source>
</evidence>
<dbReference type="CDD" id="cd02998">
    <property type="entry name" value="PDI_a_ERp38"/>
    <property type="match status" value="2"/>
</dbReference>
<dbReference type="GO" id="GO:0005783">
    <property type="term" value="C:endoplasmic reticulum"/>
    <property type="evidence" value="ECO:0007669"/>
    <property type="project" value="InterPro"/>
</dbReference>
<reference evidence="14 15" key="1">
    <citation type="submission" date="2015-07" db="EMBL/GenBank/DDBJ databases">
        <title>Comparative genomics of the Sigatoka disease complex on banana suggests a link between parallel evolutionary changes in Pseudocercospora fijiensis and Pseudocercospora eumusae and increased virulence on the banana host.</title>
        <authorList>
            <person name="Chang T.-C."/>
            <person name="Salvucci A."/>
            <person name="Crous P.W."/>
            <person name="Stergiopoulos I."/>
        </authorList>
    </citation>
    <scope>NUCLEOTIDE SEQUENCE [LARGE SCALE GENOMIC DNA]</scope>
    <source>
        <strain evidence="14 15">CBS 114824</strain>
    </source>
</reference>
<dbReference type="SUPFAM" id="SSF47933">
    <property type="entry name" value="ERP29 C domain-like"/>
    <property type="match status" value="1"/>
</dbReference>
<dbReference type="EMBL" id="LFZN01000003">
    <property type="protein sequence ID" value="KXT07187.1"/>
    <property type="molecule type" value="Genomic_DNA"/>
</dbReference>
<evidence type="ECO:0000256" key="9">
    <source>
        <dbReference type="ARBA" id="ARBA00023284"/>
    </source>
</evidence>
<dbReference type="Proteomes" id="UP000070133">
    <property type="component" value="Unassembled WGS sequence"/>
</dbReference>
<dbReference type="EC" id="5.3.4.1" evidence="4"/>
<keyword evidence="5 12" id="KW-0732">Signal</keyword>
<feature type="signal peptide" evidence="12">
    <location>
        <begin position="1"/>
        <end position="20"/>
    </location>
</feature>
<evidence type="ECO:0000256" key="2">
    <source>
        <dbReference type="ARBA" id="ARBA00004141"/>
    </source>
</evidence>
<proteinExistence type="inferred from homology"/>
<dbReference type="GO" id="GO:0016020">
    <property type="term" value="C:membrane"/>
    <property type="evidence" value="ECO:0007669"/>
    <property type="project" value="UniProtKB-SubCell"/>
</dbReference>
<keyword evidence="6" id="KW-0677">Repeat</keyword>
<dbReference type="InterPro" id="IPR010730">
    <property type="entry name" value="HET"/>
</dbReference>
<feature type="transmembrane region" description="Helical" evidence="11">
    <location>
        <begin position="983"/>
        <end position="1001"/>
    </location>
</feature>
<name>A0A139HXM1_9PEZI</name>
<dbReference type="GO" id="GO:0022857">
    <property type="term" value="F:transmembrane transporter activity"/>
    <property type="evidence" value="ECO:0007669"/>
    <property type="project" value="InterPro"/>
</dbReference>
<evidence type="ECO:0000256" key="3">
    <source>
        <dbReference type="ARBA" id="ARBA00006347"/>
    </source>
</evidence>
<dbReference type="NCBIfam" id="TIGR01126">
    <property type="entry name" value="pdi_dom"/>
    <property type="match status" value="2"/>
</dbReference>
<dbReference type="InterPro" id="IPR013766">
    <property type="entry name" value="Thioredoxin_domain"/>
</dbReference>
<gene>
    <name evidence="14" type="ORF">AC578_2472</name>
</gene>
<evidence type="ECO:0000256" key="12">
    <source>
        <dbReference type="SAM" id="SignalP"/>
    </source>
</evidence>
<accession>A0A139HXM1</accession>
<dbReference type="GO" id="GO:0003756">
    <property type="term" value="F:protein disulfide isomerase activity"/>
    <property type="evidence" value="ECO:0007669"/>
    <property type="project" value="UniProtKB-EC"/>
</dbReference>
<keyword evidence="11" id="KW-0812">Transmembrane</keyword>
<feature type="transmembrane region" description="Helical" evidence="11">
    <location>
        <begin position="1013"/>
        <end position="1035"/>
    </location>
</feature>
<evidence type="ECO:0000256" key="8">
    <source>
        <dbReference type="ARBA" id="ARBA00023235"/>
    </source>
</evidence>
<keyword evidence="8" id="KW-0413">Isomerase</keyword>
<comment type="similarity">
    <text evidence="3 10">Belongs to the protein disulfide isomerase family.</text>
</comment>
<evidence type="ECO:0000256" key="11">
    <source>
        <dbReference type="SAM" id="Phobius"/>
    </source>
</evidence>
<dbReference type="PANTHER" id="PTHR10622:SF10">
    <property type="entry name" value="HET DOMAIN-CONTAINING PROTEIN"/>
    <property type="match status" value="1"/>
</dbReference>
<dbReference type="PRINTS" id="PR00421">
    <property type="entry name" value="THIOREDOXIN"/>
</dbReference>
<protein>
    <recommendedName>
        <fullName evidence="4">protein disulfide-isomerase</fullName>
        <ecNumber evidence="4">5.3.4.1</ecNumber>
    </recommendedName>
</protein>
<evidence type="ECO:0000256" key="10">
    <source>
        <dbReference type="RuleBase" id="RU004208"/>
    </source>
</evidence>
<dbReference type="InterPro" id="IPR036259">
    <property type="entry name" value="MFS_trans_sf"/>
</dbReference>
<keyword evidence="11" id="KW-1133">Transmembrane helix</keyword>
<keyword evidence="7" id="KW-1015">Disulfide bond</keyword>
<organism evidence="14 15">
    <name type="scientific">Pseudocercospora eumusae</name>
    <dbReference type="NCBI Taxonomy" id="321146"/>
    <lineage>
        <taxon>Eukaryota</taxon>
        <taxon>Fungi</taxon>
        <taxon>Dikarya</taxon>
        <taxon>Ascomycota</taxon>
        <taxon>Pezizomycotina</taxon>
        <taxon>Dothideomycetes</taxon>
        <taxon>Dothideomycetidae</taxon>
        <taxon>Mycosphaerellales</taxon>
        <taxon>Mycosphaerellaceae</taxon>
        <taxon>Pseudocercospora</taxon>
    </lineage>
</organism>
<dbReference type="FunFam" id="3.40.30.10:FF:000032">
    <property type="entry name" value="Protein disulfide-isomerase A6 homolog"/>
    <property type="match status" value="1"/>
</dbReference>
<dbReference type="Gene3D" id="1.20.1150.12">
    <property type="entry name" value="Endoplasmic reticulum resident protein 29, C-terminal domain"/>
    <property type="match status" value="1"/>
</dbReference>
<dbReference type="Pfam" id="PF00085">
    <property type="entry name" value="Thioredoxin"/>
    <property type="match status" value="2"/>
</dbReference>
<evidence type="ECO:0000256" key="5">
    <source>
        <dbReference type="ARBA" id="ARBA00022729"/>
    </source>
</evidence>
<comment type="catalytic activity">
    <reaction evidence="1">
        <text>Catalyzes the rearrangement of -S-S- bonds in proteins.</text>
        <dbReference type="EC" id="5.3.4.1"/>
    </reaction>
</comment>
<dbReference type="InterPro" id="IPR011701">
    <property type="entry name" value="MFS"/>
</dbReference>
<dbReference type="Pfam" id="PF07749">
    <property type="entry name" value="ERp29"/>
    <property type="match status" value="1"/>
</dbReference>
<dbReference type="Gene3D" id="1.20.1250.20">
    <property type="entry name" value="MFS general substrate transporter like domains"/>
    <property type="match status" value="1"/>
</dbReference>
<dbReference type="SUPFAM" id="SSF103473">
    <property type="entry name" value="MFS general substrate transporter"/>
    <property type="match status" value="1"/>
</dbReference>
<feature type="transmembrane region" description="Helical" evidence="11">
    <location>
        <begin position="1047"/>
        <end position="1069"/>
    </location>
</feature>
<keyword evidence="9" id="KW-0676">Redox-active center</keyword>
<comment type="subcellular location">
    <subcellularLocation>
        <location evidence="2">Membrane</location>
        <topology evidence="2">Multi-pass membrane protein</topology>
    </subcellularLocation>
</comment>
<dbReference type="Gene3D" id="3.40.30.10">
    <property type="entry name" value="Glutaredoxin"/>
    <property type="match status" value="2"/>
</dbReference>
<dbReference type="InterPro" id="IPR005788">
    <property type="entry name" value="PDI_thioredoxin-like_dom"/>
</dbReference>
<evidence type="ECO:0000256" key="1">
    <source>
        <dbReference type="ARBA" id="ARBA00001182"/>
    </source>
</evidence>
<feature type="domain" description="Thioredoxin" evidence="13">
    <location>
        <begin position="133"/>
        <end position="253"/>
    </location>
</feature>
<dbReference type="InterPro" id="IPR058525">
    <property type="entry name" value="DUF8212"/>
</dbReference>
<evidence type="ECO:0000313" key="14">
    <source>
        <dbReference type="EMBL" id="KXT07187.1"/>
    </source>
</evidence>
<dbReference type="InterPro" id="IPR017937">
    <property type="entry name" value="Thioredoxin_CS"/>
</dbReference>
<dbReference type="STRING" id="321146.A0A139HXM1"/>
<evidence type="ECO:0000256" key="6">
    <source>
        <dbReference type="ARBA" id="ARBA00022737"/>
    </source>
</evidence>
<keyword evidence="15" id="KW-1185">Reference proteome</keyword>
<dbReference type="Pfam" id="PF06985">
    <property type="entry name" value="HET"/>
    <property type="match status" value="1"/>
</dbReference>
<evidence type="ECO:0000259" key="13">
    <source>
        <dbReference type="PROSITE" id="PS51352"/>
    </source>
</evidence>
<evidence type="ECO:0000313" key="15">
    <source>
        <dbReference type="Proteomes" id="UP000070133"/>
    </source>
</evidence>
<dbReference type="InterPro" id="IPR036356">
    <property type="entry name" value="ERp29_C_sf"/>
</dbReference>
<keyword evidence="11" id="KW-0472">Membrane</keyword>